<dbReference type="AlphaFoldDB" id="A0A540R7W5"/>
<dbReference type="STRING" id="1686286.GCA_900092335_00735"/>
<evidence type="ECO:0000256" key="5">
    <source>
        <dbReference type="SAM" id="Phobius"/>
    </source>
</evidence>
<keyword evidence="3 5" id="KW-1133">Transmembrane helix</keyword>
<dbReference type="RefSeq" id="WP_141628721.1">
    <property type="nucleotide sequence ID" value="NZ_VHIR01000005.1"/>
</dbReference>
<evidence type="ECO:0000256" key="4">
    <source>
        <dbReference type="ARBA" id="ARBA00023136"/>
    </source>
</evidence>
<keyword evidence="7" id="KW-0645">Protease</keyword>
<dbReference type="SUPFAM" id="SSF144091">
    <property type="entry name" value="Rhomboid-like"/>
    <property type="match status" value="1"/>
</dbReference>
<keyword evidence="2 5" id="KW-0812">Transmembrane</keyword>
<evidence type="ECO:0000313" key="7">
    <source>
        <dbReference type="EMBL" id="TQE43831.1"/>
    </source>
</evidence>
<dbReference type="GO" id="GO:0016020">
    <property type="term" value="C:membrane"/>
    <property type="evidence" value="ECO:0007669"/>
    <property type="project" value="UniProtKB-SubCell"/>
</dbReference>
<feature type="transmembrane region" description="Helical" evidence="5">
    <location>
        <begin position="175"/>
        <end position="192"/>
    </location>
</feature>
<feature type="domain" description="Peptidase S54 rhomboid" evidence="6">
    <location>
        <begin position="65"/>
        <end position="192"/>
    </location>
</feature>
<sequence length="223" mass="23890">MTIKEWTRTYAKVAPASTVLVLLCTAAWIISAIQARSVSGAYYDSELATEWTLWGPAVLAGGAAWLRPVTSMFMHLDLGHLAVNMIFLVLIGREVERWLGSALYTAAYVCAGLGGSLAILWNAFDQPTVGASGALYGLMALMVGVYRAKGLDLRAPLFLIAANVVYTAMTPGVSLWGHVGGLVTGLVLLPFLRARRVWVRWLGVFIVGILVIAGIGLRAAVWG</sequence>
<dbReference type="PANTHER" id="PTHR43731:SF26">
    <property type="entry name" value="RHOMBOID-LIKE PROTEIN 10, CHLOROPLASTIC"/>
    <property type="match status" value="1"/>
</dbReference>
<keyword evidence="8" id="KW-1185">Reference proteome</keyword>
<gene>
    <name evidence="7" type="ORF">EJK80_04615</name>
</gene>
<evidence type="ECO:0000256" key="1">
    <source>
        <dbReference type="ARBA" id="ARBA00004141"/>
    </source>
</evidence>
<evidence type="ECO:0000313" key="8">
    <source>
        <dbReference type="Proteomes" id="UP000318080"/>
    </source>
</evidence>
<feature type="transmembrane region" description="Helical" evidence="5">
    <location>
        <begin position="72"/>
        <end position="91"/>
    </location>
</feature>
<dbReference type="Gene3D" id="1.20.1540.10">
    <property type="entry name" value="Rhomboid-like"/>
    <property type="match status" value="1"/>
</dbReference>
<reference evidence="7 8" key="1">
    <citation type="submission" date="2019-06" db="EMBL/GenBank/DDBJ databases">
        <title>Draft genome of C. phoceense Strain 272.</title>
        <authorList>
            <person name="Pacheco L.G.C."/>
            <person name="Barberis C.M."/>
            <person name="Almuzara M.N."/>
            <person name="Traglia G.M."/>
            <person name="Santos C.S."/>
            <person name="Rocha D.J.P.G."/>
            <person name="Aguiar E.R.G.R."/>
            <person name="Vay C.A."/>
        </authorList>
    </citation>
    <scope>NUCLEOTIDE SEQUENCE [LARGE SCALE GENOMIC DNA]</scope>
    <source>
        <strain evidence="7 8">272</strain>
    </source>
</reference>
<keyword evidence="4 5" id="KW-0472">Membrane</keyword>
<name>A0A540R7W5_9CORY</name>
<dbReference type="Proteomes" id="UP000318080">
    <property type="component" value="Unassembled WGS sequence"/>
</dbReference>
<feature type="transmembrane region" description="Helical" evidence="5">
    <location>
        <begin position="129"/>
        <end position="146"/>
    </location>
</feature>
<evidence type="ECO:0000256" key="2">
    <source>
        <dbReference type="ARBA" id="ARBA00022692"/>
    </source>
</evidence>
<dbReference type="GO" id="GO:0004252">
    <property type="term" value="F:serine-type endopeptidase activity"/>
    <property type="evidence" value="ECO:0007669"/>
    <property type="project" value="InterPro"/>
</dbReference>
<accession>A0A540R7W5</accession>
<keyword evidence="7" id="KW-0378">Hydrolase</keyword>
<dbReference type="Pfam" id="PF01694">
    <property type="entry name" value="Rhomboid"/>
    <property type="match status" value="1"/>
</dbReference>
<proteinExistence type="predicted"/>
<comment type="subcellular location">
    <subcellularLocation>
        <location evidence="1">Membrane</location>
        <topology evidence="1">Multi-pass membrane protein</topology>
    </subcellularLocation>
</comment>
<dbReference type="InterPro" id="IPR022764">
    <property type="entry name" value="Peptidase_S54_rhomboid_dom"/>
</dbReference>
<dbReference type="GO" id="GO:0006508">
    <property type="term" value="P:proteolysis"/>
    <property type="evidence" value="ECO:0007669"/>
    <property type="project" value="UniProtKB-KW"/>
</dbReference>
<evidence type="ECO:0000256" key="3">
    <source>
        <dbReference type="ARBA" id="ARBA00022989"/>
    </source>
</evidence>
<dbReference type="InterPro" id="IPR035952">
    <property type="entry name" value="Rhomboid-like_sf"/>
</dbReference>
<feature type="transmembrane region" description="Helical" evidence="5">
    <location>
        <begin position="103"/>
        <end position="123"/>
    </location>
</feature>
<feature type="transmembrane region" description="Helical" evidence="5">
    <location>
        <begin position="153"/>
        <end position="169"/>
    </location>
</feature>
<dbReference type="EMBL" id="VHIR01000005">
    <property type="protein sequence ID" value="TQE43831.1"/>
    <property type="molecule type" value="Genomic_DNA"/>
</dbReference>
<feature type="transmembrane region" description="Helical" evidence="5">
    <location>
        <begin position="199"/>
        <end position="221"/>
    </location>
</feature>
<evidence type="ECO:0000259" key="6">
    <source>
        <dbReference type="Pfam" id="PF01694"/>
    </source>
</evidence>
<dbReference type="InterPro" id="IPR050925">
    <property type="entry name" value="Rhomboid_protease_S54"/>
</dbReference>
<protein>
    <submittedName>
        <fullName evidence="7">Rhomboid family intramembrane serine protease</fullName>
    </submittedName>
</protein>
<dbReference type="PANTHER" id="PTHR43731">
    <property type="entry name" value="RHOMBOID PROTEASE"/>
    <property type="match status" value="1"/>
</dbReference>
<organism evidence="7 8">
    <name type="scientific">Corynebacterium phoceense</name>
    <dbReference type="NCBI Taxonomy" id="1686286"/>
    <lineage>
        <taxon>Bacteria</taxon>
        <taxon>Bacillati</taxon>
        <taxon>Actinomycetota</taxon>
        <taxon>Actinomycetes</taxon>
        <taxon>Mycobacteriales</taxon>
        <taxon>Corynebacteriaceae</taxon>
        <taxon>Corynebacterium</taxon>
    </lineage>
</organism>
<comment type="caution">
    <text evidence="7">The sequence shown here is derived from an EMBL/GenBank/DDBJ whole genome shotgun (WGS) entry which is preliminary data.</text>
</comment>
<feature type="transmembrane region" description="Helical" evidence="5">
    <location>
        <begin position="13"/>
        <end position="35"/>
    </location>
</feature>